<dbReference type="AlphaFoldDB" id="A0A4Z2J5S7"/>
<evidence type="ECO:0000313" key="2">
    <source>
        <dbReference type="Proteomes" id="UP000314294"/>
    </source>
</evidence>
<gene>
    <name evidence="1" type="ORF">EYF80_004928</name>
</gene>
<name>A0A4Z2J5S7_9TELE</name>
<dbReference type="EMBL" id="SRLO01000024">
    <property type="protein sequence ID" value="TNN84883.1"/>
    <property type="molecule type" value="Genomic_DNA"/>
</dbReference>
<proteinExistence type="predicted"/>
<sequence>MGAEPEPYFLLPHSALSTPRGRQERLVCDWWALPSFVFDTQRSAIHLPCHWQTRQAGKGDAWSSLPTPSRDGMLIKSQI</sequence>
<evidence type="ECO:0000313" key="1">
    <source>
        <dbReference type="EMBL" id="TNN84883.1"/>
    </source>
</evidence>
<accession>A0A4Z2J5S7</accession>
<organism evidence="1 2">
    <name type="scientific">Liparis tanakae</name>
    <name type="common">Tanaka's snailfish</name>
    <dbReference type="NCBI Taxonomy" id="230148"/>
    <lineage>
        <taxon>Eukaryota</taxon>
        <taxon>Metazoa</taxon>
        <taxon>Chordata</taxon>
        <taxon>Craniata</taxon>
        <taxon>Vertebrata</taxon>
        <taxon>Euteleostomi</taxon>
        <taxon>Actinopterygii</taxon>
        <taxon>Neopterygii</taxon>
        <taxon>Teleostei</taxon>
        <taxon>Neoteleostei</taxon>
        <taxon>Acanthomorphata</taxon>
        <taxon>Eupercaria</taxon>
        <taxon>Perciformes</taxon>
        <taxon>Cottioidei</taxon>
        <taxon>Cottales</taxon>
        <taxon>Liparidae</taxon>
        <taxon>Liparis</taxon>
    </lineage>
</organism>
<comment type="caution">
    <text evidence="1">The sequence shown here is derived from an EMBL/GenBank/DDBJ whole genome shotgun (WGS) entry which is preliminary data.</text>
</comment>
<reference evidence="1 2" key="1">
    <citation type="submission" date="2019-03" db="EMBL/GenBank/DDBJ databases">
        <title>First draft genome of Liparis tanakae, snailfish: a comprehensive survey of snailfish specific genes.</title>
        <authorList>
            <person name="Kim W."/>
            <person name="Song I."/>
            <person name="Jeong J.-H."/>
            <person name="Kim D."/>
            <person name="Kim S."/>
            <person name="Ryu S."/>
            <person name="Song J.Y."/>
            <person name="Lee S.K."/>
        </authorList>
    </citation>
    <scope>NUCLEOTIDE SEQUENCE [LARGE SCALE GENOMIC DNA]</scope>
    <source>
        <tissue evidence="1">Muscle</tissue>
    </source>
</reference>
<keyword evidence="2" id="KW-1185">Reference proteome</keyword>
<protein>
    <submittedName>
        <fullName evidence="1">Uncharacterized protein</fullName>
    </submittedName>
</protein>
<dbReference type="Proteomes" id="UP000314294">
    <property type="component" value="Unassembled WGS sequence"/>
</dbReference>